<dbReference type="AlphaFoldDB" id="A0ABD3HNL6"/>
<dbReference type="Proteomes" id="UP001633002">
    <property type="component" value="Unassembled WGS sequence"/>
</dbReference>
<comment type="caution">
    <text evidence="1">The sequence shown here is derived from an EMBL/GenBank/DDBJ whole genome shotgun (WGS) entry which is preliminary data.</text>
</comment>
<proteinExistence type="predicted"/>
<accession>A0ABD3HNL6</accession>
<evidence type="ECO:0000313" key="2">
    <source>
        <dbReference type="Proteomes" id="UP001633002"/>
    </source>
</evidence>
<gene>
    <name evidence="1" type="ORF">R1sor_006818</name>
</gene>
<organism evidence="1 2">
    <name type="scientific">Riccia sorocarpa</name>
    <dbReference type="NCBI Taxonomy" id="122646"/>
    <lineage>
        <taxon>Eukaryota</taxon>
        <taxon>Viridiplantae</taxon>
        <taxon>Streptophyta</taxon>
        <taxon>Embryophyta</taxon>
        <taxon>Marchantiophyta</taxon>
        <taxon>Marchantiopsida</taxon>
        <taxon>Marchantiidae</taxon>
        <taxon>Marchantiales</taxon>
        <taxon>Ricciaceae</taxon>
        <taxon>Riccia</taxon>
    </lineage>
</organism>
<sequence>MEDTIGHSLLSGSLGTSVVYMLAGACIKELALDRCYTVERLGSIATLDQVTSFEIVISSYLDGRLKGVPF</sequence>
<reference evidence="1 2" key="1">
    <citation type="submission" date="2024-09" db="EMBL/GenBank/DDBJ databases">
        <title>Chromosome-scale assembly of Riccia sorocarpa.</title>
        <authorList>
            <person name="Paukszto L."/>
        </authorList>
    </citation>
    <scope>NUCLEOTIDE SEQUENCE [LARGE SCALE GENOMIC DNA]</scope>
    <source>
        <strain evidence="1">LP-2024</strain>
        <tissue evidence="1">Aerial parts of the thallus</tissue>
    </source>
</reference>
<evidence type="ECO:0000313" key="1">
    <source>
        <dbReference type="EMBL" id="KAL3693167.1"/>
    </source>
</evidence>
<protein>
    <submittedName>
        <fullName evidence="1">Uncharacterized protein</fullName>
    </submittedName>
</protein>
<dbReference type="EMBL" id="JBJQOH010000003">
    <property type="protein sequence ID" value="KAL3693167.1"/>
    <property type="molecule type" value="Genomic_DNA"/>
</dbReference>
<keyword evidence="2" id="KW-1185">Reference proteome</keyword>
<name>A0ABD3HNL6_9MARC</name>